<evidence type="ECO:0008006" key="5">
    <source>
        <dbReference type="Google" id="ProtNLM"/>
    </source>
</evidence>
<evidence type="ECO:0000256" key="1">
    <source>
        <dbReference type="SAM" id="MobiDB-lite"/>
    </source>
</evidence>
<accession>A0A2H3EJB2</accession>
<organism evidence="3 4">
    <name type="scientific">Armillaria gallica</name>
    <name type="common">Bulbous honey fungus</name>
    <name type="synonym">Armillaria bulbosa</name>
    <dbReference type="NCBI Taxonomy" id="47427"/>
    <lineage>
        <taxon>Eukaryota</taxon>
        <taxon>Fungi</taxon>
        <taxon>Dikarya</taxon>
        <taxon>Basidiomycota</taxon>
        <taxon>Agaricomycotina</taxon>
        <taxon>Agaricomycetes</taxon>
        <taxon>Agaricomycetidae</taxon>
        <taxon>Agaricales</taxon>
        <taxon>Marasmiineae</taxon>
        <taxon>Physalacriaceae</taxon>
        <taxon>Armillaria</taxon>
    </lineage>
</organism>
<reference evidence="4" key="1">
    <citation type="journal article" date="2017" name="Nat. Ecol. Evol.">
        <title>Genome expansion and lineage-specific genetic innovations in the forest pathogenic fungi Armillaria.</title>
        <authorList>
            <person name="Sipos G."/>
            <person name="Prasanna A.N."/>
            <person name="Walter M.C."/>
            <person name="O'Connor E."/>
            <person name="Balint B."/>
            <person name="Krizsan K."/>
            <person name="Kiss B."/>
            <person name="Hess J."/>
            <person name="Varga T."/>
            <person name="Slot J."/>
            <person name="Riley R."/>
            <person name="Boka B."/>
            <person name="Rigling D."/>
            <person name="Barry K."/>
            <person name="Lee J."/>
            <person name="Mihaltcheva S."/>
            <person name="LaButti K."/>
            <person name="Lipzen A."/>
            <person name="Waldron R."/>
            <person name="Moloney N.M."/>
            <person name="Sperisen C."/>
            <person name="Kredics L."/>
            <person name="Vagvoelgyi C."/>
            <person name="Patrignani A."/>
            <person name="Fitzpatrick D."/>
            <person name="Nagy I."/>
            <person name="Doyle S."/>
            <person name="Anderson J.B."/>
            <person name="Grigoriev I.V."/>
            <person name="Gueldener U."/>
            <person name="Muensterkoetter M."/>
            <person name="Nagy L.G."/>
        </authorList>
    </citation>
    <scope>NUCLEOTIDE SEQUENCE [LARGE SCALE GENOMIC DNA]</scope>
    <source>
        <strain evidence="4">Ar21-2</strain>
    </source>
</reference>
<evidence type="ECO:0000256" key="2">
    <source>
        <dbReference type="SAM" id="SignalP"/>
    </source>
</evidence>
<dbReference type="Proteomes" id="UP000217790">
    <property type="component" value="Unassembled WGS sequence"/>
</dbReference>
<protein>
    <recommendedName>
        <fullName evidence="5">Secreted protein</fullName>
    </recommendedName>
</protein>
<gene>
    <name evidence="3" type="ORF">ARMGADRAFT_1007869</name>
</gene>
<dbReference type="EMBL" id="KZ293647">
    <property type="protein sequence ID" value="PBK99296.1"/>
    <property type="molecule type" value="Genomic_DNA"/>
</dbReference>
<sequence>MSSQTHCLAFTLMMLLELFALAQSTPTMMTIISVPVFTGVEASAARVTRSRGLPKHSSADTGHPETSTEFAKWMGSGHVQESRNTGHKGSDHSETGGSSNKRPLMVAEQRISSPSRYHLSNLLLRTQLHQNKTRAHLYTKEVQKRAKSHPRKSLRT</sequence>
<feature type="signal peptide" evidence="2">
    <location>
        <begin position="1"/>
        <end position="24"/>
    </location>
</feature>
<dbReference type="AlphaFoldDB" id="A0A2H3EJB2"/>
<evidence type="ECO:0000313" key="4">
    <source>
        <dbReference type="Proteomes" id="UP000217790"/>
    </source>
</evidence>
<name>A0A2H3EJB2_ARMGA</name>
<proteinExistence type="predicted"/>
<keyword evidence="2" id="KW-0732">Signal</keyword>
<evidence type="ECO:0000313" key="3">
    <source>
        <dbReference type="EMBL" id="PBK99296.1"/>
    </source>
</evidence>
<feature type="chain" id="PRO_5013803279" description="Secreted protein" evidence="2">
    <location>
        <begin position="25"/>
        <end position="156"/>
    </location>
</feature>
<feature type="region of interest" description="Disordered" evidence="1">
    <location>
        <begin position="48"/>
        <end position="105"/>
    </location>
</feature>
<keyword evidence="4" id="KW-1185">Reference proteome</keyword>
<dbReference type="InParanoid" id="A0A2H3EJB2"/>